<sequence length="108" mass="12097">MAEFVLPPMLPTLRDLTTTTLFSRASWQATLTRYELDYYDPIKLYEGTCIVIRPLVSNSKADPKLYHFSFGEIPLQTSALTGFSVNSLKMGGVYTFRYAGGIFISQGV</sequence>
<keyword evidence="2" id="KW-1185">Reference proteome</keyword>
<organism evidence="1 2">
    <name type="scientific">Paenibacillus glucanolyticus</name>
    <dbReference type="NCBI Taxonomy" id="59843"/>
    <lineage>
        <taxon>Bacteria</taxon>
        <taxon>Bacillati</taxon>
        <taxon>Bacillota</taxon>
        <taxon>Bacilli</taxon>
        <taxon>Bacillales</taxon>
        <taxon>Paenibacillaceae</taxon>
        <taxon>Paenibacillus</taxon>
    </lineage>
</organism>
<dbReference type="Proteomes" id="UP000076796">
    <property type="component" value="Unassembled WGS sequence"/>
</dbReference>
<protein>
    <submittedName>
        <fullName evidence="1">Uncharacterized protein</fullName>
    </submittedName>
</protein>
<reference evidence="1" key="1">
    <citation type="journal article" date="2016" name="Genome Announc.">
        <title>Draft genomes of two strains of Paenibacillus glucanolyticus with capability to degrade lignocellulose.</title>
        <authorList>
            <person name="Mathews S.L."/>
            <person name="Pawlak J."/>
            <person name="Grunden A.M."/>
        </authorList>
    </citation>
    <scope>NUCLEOTIDE SEQUENCE [LARGE SCALE GENOMIC DNA]</scope>
    <source>
        <strain evidence="1">SLM1</strain>
    </source>
</reference>
<proteinExistence type="predicted"/>
<dbReference type="AlphaFoldDB" id="A0A163HVW2"/>
<gene>
    <name evidence="1" type="ORF">AWU65_07070</name>
</gene>
<evidence type="ECO:0000313" key="1">
    <source>
        <dbReference type="EMBL" id="KZS45689.1"/>
    </source>
</evidence>
<name>A0A163HVW2_9BACL</name>
<dbReference type="GeneID" id="97552987"/>
<evidence type="ECO:0000313" key="2">
    <source>
        <dbReference type="Proteomes" id="UP000076796"/>
    </source>
</evidence>
<dbReference type="RefSeq" id="WP_063477888.1">
    <property type="nucleotide sequence ID" value="NZ_CP147845.1"/>
</dbReference>
<accession>A0A163HVW2</accession>
<dbReference type="EMBL" id="LWMH01000001">
    <property type="protein sequence ID" value="KZS45689.1"/>
    <property type="molecule type" value="Genomic_DNA"/>
</dbReference>
<comment type="caution">
    <text evidence="1">The sequence shown here is derived from an EMBL/GenBank/DDBJ whole genome shotgun (WGS) entry which is preliminary data.</text>
</comment>